<dbReference type="AlphaFoldDB" id="A0A162QEL9"/>
<dbReference type="EMBL" id="LWAE01000018">
    <property type="protein sequence ID" value="KZL88451.1"/>
    <property type="molecule type" value="Genomic_DNA"/>
</dbReference>
<proteinExistence type="predicted"/>
<dbReference type="STRING" id="1121326.CLMAG_62230"/>
<evidence type="ECO:0000313" key="3">
    <source>
        <dbReference type="Proteomes" id="UP000076603"/>
    </source>
</evidence>
<keyword evidence="1" id="KW-1133">Transmembrane helix</keyword>
<organism evidence="2 3">
    <name type="scientific">Clostridium magnum DSM 2767</name>
    <dbReference type="NCBI Taxonomy" id="1121326"/>
    <lineage>
        <taxon>Bacteria</taxon>
        <taxon>Bacillati</taxon>
        <taxon>Bacillota</taxon>
        <taxon>Clostridia</taxon>
        <taxon>Eubacteriales</taxon>
        <taxon>Clostridiaceae</taxon>
        <taxon>Clostridium</taxon>
    </lineage>
</organism>
<dbReference type="PATRIC" id="fig|1121326.3.peg.6293"/>
<gene>
    <name evidence="2" type="ORF">CLMAG_62230</name>
</gene>
<protein>
    <submittedName>
        <fullName evidence="2">Uncharacterized protein</fullName>
    </submittedName>
</protein>
<comment type="caution">
    <text evidence="2">The sequence shown here is derived from an EMBL/GenBank/DDBJ whole genome shotgun (WGS) entry which is preliminary data.</text>
</comment>
<evidence type="ECO:0000313" key="2">
    <source>
        <dbReference type="EMBL" id="KZL88451.1"/>
    </source>
</evidence>
<sequence length="144" mass="16067">MGENLKDFLFNLIVSIFIGLLVGMVEVISINMNSETVTILIMCSILGGFIGTISRLVFIYIFDIKQKGVNLAFIAVFIVIGAISCTPSAYYYFVEGIKVSIISIAPILVTAELLGMSFCYYSYRRCLDLNLKLINKKKQLARND</sequence>
<dbReference type="OrthoDB" id="1911280at2"/>
<dbReference type="RefSeq" id="WP_066631049.1">
    <property type="nucleotide sequence ID" value="NZ_FQXL01000039.1"/>
</dbReference>
<name>A0A162QEL9_9CLOT</name>
<feature type="transmembrane region" description="Helical" evidence="1">
    <location>
        <begin position="69"/>
        <end position="93"/>
    </location>
</feature>
<keyword evidence="1" id="KW-0472">Membrane</keyword>
<reference evidence="2 3" key="1">
    <citation type="submission" date="2016-04" db="EMBL/GenBank/DDBJ databases">
        <title>Genome sequence of Clostridium magnum DSM 2767.</title>
        <authorList>
            <person name="Poehlein A."/>
            <person name="Uhlig R."/>
            <person name="Fischer R."/>
            <person name="Bahl H."/>
            <person name="Daniel R."/>
        </authorList>
    </citation>
    <scope>NUCLEOTIDE SEQUENCE [LARGE SCALE GENOMIC DNA]</scope>
    <source>
        <strain evidence="2 3">DSM 2767</strain>
    </source>
</reference>
<feature type="transmembrane region" description="Helical" evidence="1">
    <location>
        <begin position="38"/>
        <end position="62"/>
    </location>
</feature>
<keyword evidence="1" id="KW-0812">Transmembrane</keyword>
<evidence type="ECO:0000256" key="1">
    <source>
        <dbReference type="SAM" id="Phobius"/>
    </source>
</evidence>
<accession>A0A162QEL9</accession>
<keyword evidence="3" id="KW-1185">Reference proteome</keyword>
<feature type="transmembrane region" description="Helical" evidence="1">
    <location>
        <begin position="99"/>
        <end position="123"/>
    </location>
</feature>
<feature type="transmembrane region" description="Helical" evidence="1">
    <location>
        <begin position="12"/>
        <end position="32"/>
    </location>
</feature>
<dbReference type="Proteomes" id="UP000076603">
    <property type="component" value="Unassembled WGS sequence"/>
</dbReference>